<dbReference type="Proteomes" id="UP000760480">
    <property type="component" value="Unassembled WGS sequence"/>
</dbReference>
<keyword evidence="1" id="KW-0812">Transmembrane</keyword>
<evidence type="ECO:0000313" key="3">
    <source>
        <dbReference type="Proteomes" id="UP000760480"/>
    </source>
</evidence>
<sequence>MSAIAGLFAFSNWSWWGGALILAVLLPLAIWLGQREKGKLPFEKARKIVDQYHQAHPIQALADGTAFRRQAAPLDLQDPHYAPERILVVERDDLVDMLIRNRFHLTAKAVVVSRTGYPEPVFAACREFLRNHPDTPVQLVHDASTQGFALATQLADESKWRFAREHLSDLGISRAALQHGATLPWLPPMPSRSNGAFGGNPTEMLRTGYRVPLDYIGPKPLIGLLSAAMVGGALLLAPEALNAAGAEVESDYG</sequence>
<dbReference type="EMBL" id="SPMZ01000019">
    <property type="protein sequence ID" value="NMQ19033.1"/>
    <property type="molecule type" value="Genomic_DNA"/>
</dbReference>
<evidence type="ECO:0000256" key="1">
    <source>
        <dbReference type="SAM" id="Phobius"/>
    </source>
</evidence>
<dbReference type="RefSeq" id="WP_169248291.1">
    <property type="nucleotide sequence ID" value="NZ_SPMZ01000019.1"/>
</dbReference>
<keyword evidence="1" id="KW-1133">Transmembrane helix</keyword>
<accession>A0ABX1TI27</accession>
<protein>
    <submittedName>
        <fullName evidence="2">Uncharacterized protein</fullName>
    </submittedName>
</protein>
<feature type="transmembrane region" description="Helical" evidence="1">
    <location>
        <begin position="13"/>
        <end position="32"/>
    </location>
</feature>
<name>A0ABX1TI27_9GAMM</name>
<dbReference type="InterPro" id="IPR036078">
    <property type="entry name" value="Spo11/TopoVI_A_sf"/>
</dbReference>
<gene>
    <name evidence="2" type="ORF">E4P82_07345</name>
</gene>
<keyword evidence="1" id="KW-0472">Membrane</keyword>
<keyword evidence="3" id="KW-1185">Reference proteome</keyword>
<dbReference type="SUPFAM" id="SSF56726">
    <property type="entry name" value="DNA topoisomerase IV, alpha subunit"/>
    <property type="match status" value="1"/>
</dbReference>
<organism evidence="2 3">
    <name type="scientific">Candidatus Competibacter phosphatis</name>
    <dbReference type="NCBI Taxonomy" id="221280"/>
    <lineage>
        <taxon>Bacteria</taxon>
        <taxon>Pseudomonadati</taxon>
        <taxon>Pseudomonadota</taxon>
        <taxon>Gammaproteobacteria</taxon>
        <taxon>Candidatus Competibacteraceae</taxon>
        <taxon>Candidatus Competibacter</taxon>
    </lineage>
</organism>
<reference evidence="2 3" key="1">
    <citation type="submission" date="2019-03" db="EMBL/GenBank/DDBJ databases">
        <title>Metabolic reconstructions from genomes of highly enriched 'Candidatus Accumulibacter' and 'Candidatus Competibacter' bioreactor populations.</title>
        <authorList>
            <person name="Annavajhala M.K."/>
            <person name="Welles L."/>
            <person name="Abbas B."/>
            <person name="Sorokin D."/>
            <person name="Park H."/>
            <person name="Van Loosdrecht M."/>
            <person name="Chandran K."/>
        </authorList>
    </citation>
    <scope>NUCLEOTIDE SEQUENCE [LARGE SCALE GENOMIC DNA]</scope>
    <source>
        <strain evidence="2 3">SBR_G</strain>
    </source>
</reference>
<comment type="caution">
    <text evidence="2">The sequence shown here is derived from an EMBL/GenBank/DDBJ whole genome shotgun (WGS) entry which is preliminary data.</text>
</comment>
<proteinExistence type="predicted"/>
<evidence type="ECO:0000313" key="2">
    <source>
        <dbReference type="EMBL" id="NMQ19033.1"/>
    </source>
</evidence>
<dbReference type="Gene3D" id="3.40.1360.10">
    <property type="match status" value="1"/>
</dbReference>